<evidence type="ECO:0000256" key="2">
    <source>
        <dbReference type="ARBA" id="ARBA00022737"/>
    </source>
</evidence>
<organism evidence="4 5">
    <name type="scientific">Tegillarca granosa</name>
    <name type="common">Malaysian cockle</name>
    <name type="synonym">Anadara granosa</name>
    <dbReference type="NCBI Taxonomy" id="220873"/>
    <lineage>
        <taxon>Eukaryota</taxon>
        <taxon>Metazoa</taxon>
        <taxon>Spiralia</taxon>
        <taxon>Lophotrochozoa</taxon>
        <taxon>Mollusca</taxon>
        <taxon>Bivalvia</taxon>
        <taxon>Autobranchia</taxon>
        <taxon>Pteriomorphia</taxon>
        <taxon>Arcoida</taxon>
        <taxon>Arcoidea</taxon>
        <taxon>Arcidae</taxon>
        <taxon>Tegillarca</taxon>
    </lineage>
</organism>
<evidence type="ECO:0008006" key="6">
    <source>
        <dbReference type="Google" id="ProtNLM"/>
    </source>
</evidence>
<gene>
    <name evidence="4" type="ORF">KUTeg_011977</name>
</gene>
<reference evidence="4 5" key="1">
    <citation type="submission" date="2022-12" db="EMBL/GenBank/DDBJ databases">
        <title>Chromosome-level genome of Tegillarca granosa.</title>
        <authorList>
            <person name="Kim J."/>
        </authorList>
    </citation>
    <scope>NUCLEOTIDE SEQUENCE [LARGE SCALE GENOMIC DNA]</scope>
    <source>
        <strain evidence="4">Teg-2019</strain>
        <tissue evidence="4">Adductor muscle</tissue>
    </source>
</reference>
<feature type="compositionally biased region" description="Basic and acidic residues" evidence="3">
    <location>
        <begin position="1"/>
        <end position="11"/>
    </location>
</feature>
<dbReference type="Gene3D" id="3.80.10.10">
    <property type="entry name" value="Ribonuclease Inhibitor"/>
    <property type="match status" value="1"/>
</dbReference>
<dbReference type="PANTHER" id="PTHR48051:SF1">
    <property type="entry name" value="RAS SUPPRESSOR PROTEIN 1"/>
    <property type="match status" value="1"/>
</dbReference>
<feature type="region of interest" description="Disordered" evidence="3">
    <location>
        <begin position="1"/>
        <end position="51"/>
    </location>
</feature>
<sequence>MDFDLKVDKPVVSKPNNKNMGGKLLRKPRAPKSLPPMAVTPAPPETTPAKPFYENYDFEEREYGSPQHHYRHEMDSPMKSPTPSIVPSLISPPPSESNPVKRMLYRHTIHGSPQSNVTFISRDEKKFVLDPLYREKTSLGTYVDGKSLVKPFKPRGPQMFPARPPRRNPEIYSVDYIDDIRFIKPPAFTLDDFLSEMSQYNRIPLIKMREAVYSRHNYKKITKLLAEQVLRPSLQKEVHVNNFTPEGQNVPPAEPRIPQKQLLIEMAAMIKQHVRDLMNTEVKSVIRPLKKYSPNYNDDNGPHTEIILYEDDTSEVTSKSIQYKQDTEMPGVDSIFQSARSRYFQGSGRSRSPFTAQGDNMISPSELAILDCLINGGKVLSLKAHFILQLPDISPLIKTVTYINLSFNDFTLFPREILEIKQLEVLKLRNNPLRDLPLDISRLKNLRVLVVSFCLLSSLPLELFSLPKLVHLDISYNKLTFIPNEICNSRCLEELNLEGNQLPAMPCGALKLDLQYLNVKNNFMHPLFWKENMKNQPQRLIDMAALVMHDMGLHKHPEKFPESVNDVLSSCTTCDCCHGVLYGPGLRIIRPVSKIHGIKNLPFLFRACSPNCLYVFKTSKETLSEILYGTSEP</sequence>
<evidence type="ECO:0000256" key="1">
    <source>
        <dbReference type="ARBA" id="ARBA00022614"/>
    </source>
</evidence>
<dbReference type="Proteomes" id="UP001217089">
    <property type="component" value="Unassembled WGS sequence"/>
</dbReference>
<dbReference type="SMART" id="SM00369">
    <property type="entry name" value="LRR_TYP"/>
    <property type="match status" value="3"/>
</dbReference>
<dbReference type="SUPFAM" id="SSF52058">
    <property type="entry name" value="L domain-like"/>
    <property type="match status" value="1"/>
</dbReference>
<comment type="caution">
    <text evidence="4">The sequence shown here is derived from an EMBL/GenBank/DDBJ whole genome shotgun (WGS) entry which is preliminary data.</text>
</comment>
<proteinExistence type="predicted"/>
<evidence type="ECO:0000313" key="4">
    <source>
        <dbReference type="EMBL" id="KAJ8310112.1"/>
    </source>
</evidence>
<keyword evidence="2" id="KW-0677">Repeat</keyword>
<dbReference type="InterPro" id="IPR003591">
    <property type="entry name" value="Leu-rich_rpt_typical-subtyp"/>
</dbReference>
<dbReference type="InterPro" id="IPR032675">
    <property type="entry name" value="LRR_dom_sf"/>
</dbReference>
<protein>
    <recommendedName>
        <fullName evidence="6">Leucine-rich repeat-containing protein 63</fullName>
    </recommendedName>
</protein>
<keyword evidence="1" id="KW-0433">Leucine-rich repeat</keyword>
<dbReference type="Pfam" id="PF13855">
    <property type="entry name" value="LRR_8"/>
    <property type="match status" value="1"/>
</dbReference>
<dbReference type="PANTHER" id="PTHR48051">
    <property type="match status" value="1"/>
</dbReference>
<name>A0ABQ9F1G3_TEGGR</name>
<accession>A0ABQ9F1G3</accession>
<dbReference type="EMBL" id="JARBDR010000640">
    <property type="protein sequence ID" value="KAJ8310112.1"/>
    <property type="molecule type" value="Genomic_DNA"/>
</dbReference>
<dbReference type="PROSITE" id="PS51450">
    <property type="entry name" value="LRR"/>
    <property type="match status" value="2"/>
</dbReference>
<evidence type="ECO:0000313" key="5">
    <source>
        <dbReference type="Proteomes" id="UP001217089"/>
    </source>
</evidence>
<keyword evidence="5" id="KW-1185">Reference proteome</keyword>
<dbReference type="InterPro" id="IPR001611">
    <property type="entry name" value="Leu-rich_rpt"/>
</dbReference>
<evidence type="ECO:0000256" key="3">
    <source>
        <dbReference type="SAM" id="MobiDB-lite"/>
    </source>
</evidence>
<dbReference type="InterPro" id="IPR050216">
    <property type="entry name" value="LRR_domain-containing"/>
</dbReference>